<accession>A0A1G7PZ47</accession>
<dbReference type="EMBL" id="FNCG01000001">
    <property type="protein sequence ID" value="SDF91488.1"/>
    <property type="molecule type" value="Genomic_DNA"/>
</dbReference>
<keyword evidence="2" id="KW-1185">Reference proteome</keyword>
<dbReference type="Proteomes" id="UP000199705">
    <property type="component" value="Unassembled WGS sequence"/>
</dbReference>
<dbReference type="AlphaFoldDB" id="A0A1G7PZ47"/>
<evidence type="ECO:0000313" key="2">
    <source>
        <dbReference type="Proteomes" id="UP000199705"/>
    </source>
</evidence>
<gene>
    <name evidence="1" type="ORF">SAMN05192573_101722</name>
</gene>
<dbReference type="STRING" id="551996.SAMN05192573_101722"/>
<dbReference type="RefSeq" id="WP_091162891.1">
    <property type="nucleotide sequence ID" value="NZ_FNCG01000001.1"/>
</dbReference>
<protein>
    <submittedName>
        <fullName evidence="1">Uncharacterized protein</fullName>
    </submittedName>
</protein>
<organism evidence="1 2">
    <name type="scientific">Mucilaginibacter gossypii</name>
    <dbReference type="NCBI Taxonomy" id="551996"/>
    <lineage>
        <taxon>Bacteria</taxon>
        <taxon>Pseudomonadati</taxon>
        <taxon>Bacteroidota</taxon>
        <taxon>Sphingobacteriia</taxon>
        <taxon>Sphingobacteriales</taxon>
        <taxon>Sphingobacteriaceae</taxon>
        <taxon>Mucilaginibacter</taxon>
    </lineage>
</organism>
<proteinExistence type="predicted"/>
<evidence type="ECO:0000313" key="1">
    <source>
        <dbReference type="EMBL" id="SDF91488.1"/>
    </source>
</evidence>
<sequence>MYGKKSYPLISGKFNSNEALSIIMSFYNHKINYHNIQLLGAMEHNDSSVSAIEQKLKSLQNTREEIRKLLTDGIEGDHQVEVMGYIEIDLNS</sequence>
<name>A0A1G7PZ47_9SPHI</name>
<reference evidence="2" key="1">
    <citation type="submission" date="2016-10" db="EMBL/GenBank/DDBJ databases">
        <authorList>
            <person name="Varghese N."/>
            <person name="Submissions S."/>
        </authorList>
    </citation>
    <scope>NUCLEOTIDE SEQUENCE [LARGE SCALE GENOMIC DNA]</scope>
    <source>
        <strain evidence="2">Gh-67</strain>
    </source>
</reference>